<dbReference type="Proteomes" id="UP000190449">
    <property type="component" value="Unassembled WGS sequence"/>
</dbReference>
<gene>
    <name evidence="2" type="ORF">SAMN02745108_00614</name>
    <name evidence="1" type="ORF">SAMN05720469_10863</name>
</gene>
<reference evidence="3" key="2">
    <citation type="submission" date="2016-11" db="EMBL/GenBank/DDBJ databases">
        <authorList>
            <person name="Varghese N."/>
            <person name="Submissions S."/>
        </authorList>
    </citation>
    <scope>NUCLEOTIDE SEQUENCE [LARGE SCALE GENOMIC DNA]</scope>
    <source>
        <strain evidence="3">UWOS</strain>
    </source>
</reference>
<accession>A0A1M6T383</accession>
<dbReference type="Gene3D" id="3.40.630.40">
    <property type="entry name" value="Zn-dependent exopeptidases"/>
    <property type="match status" value="1"/>
</dbReference>
<evidence type="ECO:0000313" key="4">
    <source>
        <dbReference type="Proteomes" id="UP000190449"/>
    </source>
</evidence>
<dbReference type="Proteomes" id="UP000184275">
    <property type="component" value="Unassembled WGS sequence"/>
</dbReference>
<protein>
    <submittedName>
        <fullName evidence="1">Predicted N-formylglutamate amidohydrolase</fullName>
    </submittedName>
</protein>
<reference evidence="1" key="1">
    <citation type="submission" date="2016-11" db="EMBL/GenBank/DDBJ databases">
        <authorList>
            <person name="Jaros S."/>
            <person name="Januszkiewicz K."/>
            <person name="Wedrychowicz H."/>
        </authorList>
    </citation>
    <scope>NUCLEOTIDE SEQUENCE [LARGE SCALE GENOMIC DNA]</scope>
    <source>
        <strain evidence="1">UWOS</strain>
    </source>
</reference>
<dbReference type="InterPro" id="IPR007709">
    <property type="entry name" value="N-FG_amidohydro"/>
</dbReference>
<dbReference type="GO" id="GO:0016787">
    <property type="term" value="F:hydrolase activity"/>
    <property type="evidence" value="ECO:0007669"/>
    <property type="project" value="UniProtKB-KW"/>
</dbReference>
<accession>A0A1T4KSH7</accession>
<organism evidence="1 3">
    <name type="scientific">Fibrobacter intestinalis</name>
    <dbReference type="NCBI Taxonomy" id="28122"/>
    <lineage>
        <taxon>Bacteria</taxon>
        <taxon>Pseudomonadati</taxon>
        <taxon>Fibrobacterota</taxon>
        <taxon>Fibrobacteria</taxon>
        <taxon>Fibrobacterales</taxon>
        <taxon>Fibrobacteraceae</taxon>
        <taxon>Fibrobacter</taxon>
    </lineage>
</organism>
<dbReference type="RefSeq" id="WP_073303409.1">
    <property type="nucleotide sequence ID" value="NZ_FRAW01000008.1"/>
</dbReference>
<evidence type="ECO:0000313" key="3">
    <source>
        <dbReference type="Proteomes" id="UP000184275"/>
    </source>
</evidence>
<dbReference type="Pfam" id="PF05013">
    <property type="entry name" value="FGase"/>
    <property type="match status" value="1"/>
</dbReference>
<sequence length="234" mass="27201">MNRLLFLSCEHASRAIPRNLSFYFQNPEAQRLLPTHRGYDIGAAEVFRRLAQILQPTYATEGSYSRLAIDLNRNSNKNHRYSAFTSSISPEAKNFLENYFDNYRNAFWEAASRELQKQNDTQILHLSIHSFTPVLNGVERNADFGLLYDPSRKTESAFAASMKNHLRENRAEWRIRFNYPYLGKTDGHTTALRKCLPPEKYIGIELEMNQALFQRFDSREIAVFLAAAIQKSYF</sequence>
<name>A0A1M6T383_9BACT</name>
<keyword evidence="1" id="KW-0378">Hydrolase</keyword>
<dbReference type="AlphaFoldDB" id="A0A1M6T383"/>
<evidence type="ECO:0000313" key="2">
    <source>
        <dbReference type="EMBL" id="SJZ45376.1"/>
    </source>
</evidence>
<evidence type="ECO:0000313" key="1">
    <source>
        <dbReference type="EMBL" id="SHK51473.1"/>
    </source>
</evidence>
<keyword evidence="3" id="KW-1185">Reference proteome</keyword>
<dbReference type="STRING" id="28122.SAMN02745108_00614"/>
<proteinExistence type="predicted"/>
<dbReference type="EMBL" id="FRAW01000008">
    <property type="protein sequence ID" value="SHK51473.1"/>
    <property type="molecule type" value="Genomic_DNA"/>
</dbReference>
<reference evidence="2 4" key="3">
    <citation type="submission" date="2017-02" db="EMBL/GenBank/DDBJ databases">
        <authorList>
            <person name="Peterson S.W."/>
        </authorList>
    </citation>
    <scope>NUCLEOTIDE SEQUENCE [LARGE SCALE GENOMIC DNA]</scope>
    <source>
        <strain evidence="2 4">ATCC 43854</strain>
    </source>
</reference>
<dbReference type="SUPFAM" id="SSF53187">
    <property type="entry name" value="Zn-dependent exopeptidases"/>
    <property type="match status" value="1"/>
</dbReference>
<dbReference type="EMBL" id="FUWU01000007">
    <property type="protein sequence ID" value="SJZ45376.1"/>
    <property type="molecule type" value="Genomic_DNA"/>
</dbReference>